<dbReference type="OMA" id="DMMSARI"/>
<keyword evidence="2" id="KW-1185">Reference proteome</keyword>
<evidence type="ECO:0000313" key="1">
    <source>
        <dbReference type="EMBL" id="EDX15179.1"/>
    </source>
</evidence>
<evidence type="ECO:0000313" key="2">
    <source>
        <dbReference type="Proteomes" id="UP000000304"/>
    </source>
</evidence>
<dbReference type="OrthoDB" id="8057216at2759"/>
<name>B4R2C8_DROSI</name>
<protein>
    <submittedName>
        <fullName evidence="1">GD24395</fullName>
    </submittedName>
</protein>
<proteinExistence type="predicted"/>
<dbReference type="Proteomes" id="UP000000304">
    <property type="component" value="Chromosome 4"/>
</dbReference>
<dbReference type="AlphaFoldDB" id="B4R2C8"/>
<dbReference type="HOGENOM" id="CLU_073181_0_0_1"/>
<accession>B4R2C8</accession>
<organism evidence="1 2">
    <name type="scientific">Drosophila simulans</name>
    <name type="common">Fruit fly</name>
    <dbReference type="NCBI Taxonomy" id="7240"/>
    <lineage>
        <taxon>Eukaryota</taxon>
        <taxon>Metazoa</taxon>
        <taxon>Ecdysozoa</taxon>
        <taxon>Arthropoda</taxon>
        <taxon>Hexapoda</taxon>
        <taxon>Insecta</taxon>
        <taxon>Pterygota</taxon>
        <taxon>Neoptera</taxon>
        <taxon>Endopterygota</taxon>
        <taxon>Diptera</taxon>
        <taxon>Brachycera</taxon>
        <taxon>Muscomorpha</taxon>
        <taxon>Ephydroidea</taxon>
        <taxon>Drosophilidae</taxon>
        <taxon>Drosophila</taxon>
        <taxon>Sophophora</taxon>
    </lineage>
</organism>
<dbReference type="EMBL" id="CM000365">
    <property type="protein sequence ID" value="EDX15179.1"/>
    <property type="molecule type" value="Genomic_DNA"/>
</dbReference>
<sequence>MSRSPMRVAEITVQGVAATSAIPNNGSATEVARLASAASITTSQIIIDLIRVPTQKIASKSPPGSPIRPFDLSAYQNVGLRGLLDMMSARINIALSAFETQRHVTKVKEPKPVSYATIAKDASAREGWAKVMPKRSRKKPEAIILKKTGEASYADMLRQKDKKDPTELLLEIEGKAYASVPAYRGVIEGALKVVAAVRMGAQRMALTCSGMDEATTAEELHRSLTCQFQGILAKPEDAGWNAVSPNDVAR</sequence>
<gene>
    <name evidence="1" type="primary">Dsim\GD24395</name>
    <name evidence="1" type="ORF">Dsim_GD24395</name>
</gene>
<reference evidence="1 2" key="1">
    <citation type="journal article" date="2007" name="Nature">
        <title>Evolution of genes and genomes on the Drosophila phylogeny.</title>
        <authorList>
            <consortium name="Drosophila 12 Genomes Consortium"/>
            <person name="Clark A.G."/>
            <person name="Eisen M.B."/>
            <person name="Smith D.R."/>
            <person name="Bergman C.M."/>
            <person name="Oliver B."/>
            <person name="Markow T.A."/>
            <person name="Kaufman T.C."/>
            <person name="Kellis M."/>
            <person name="Gelbart W."/>
            <person name="Iyer V.N."/>
            <person name="Pollard D.A."/>
            <person name="Sackton T.B."/>
            <person name="Larracuente A.M."/>
            <person name="Singh N.D."/>
            <person name="Abad J.P."/>
            <person name="Abt D.N."/>
            <person name="Adryan B."/>
            <person name="Aguade M."/>
            <person name="Akashi H."/>
            <person name="Anderson W.W."/>
            <person name="Aquadro C.F."/>
            <person name="Ardell D.H."/>
            <person name="Arguello R."/>
            <person name="Artieri C.G."/>
            <person name="Barbash D.A."/>
            <person name="Barker D."/>
            <person name="Barsanti P."/>
            <person name="Batterham P."/>
            <person name="Batzoglou S."/>
            <person name="Begun D."/>
            <person name="Bhutkar A."/>
            <person name="Blanco E."/>
            <person name="Bosak S.A."/>
            <person name="Bradley R.K."/>
            <person name="Brand A.D."/>
            <person name="Brent M.R."/>
            <person name="Brooks A.N."/>
            <person name="Brown R.H."/>
            <person name="Butlin R.K."/>
            <person name="Caggese C."/>
            <person name="Calvi B.R."/>
            <person name="Bernardo de Carvalho A."/>
            <person name="Caspi A."/>
            <person name="Castrezana S."/>
            <person name="Celniker S.E."/>
            <person name="Chang J.L."/>
            <person name="Chapple C."/>
            <person name="Chatterji S."/>
            <person name="Chinwalla A."/>
            <person name="Civetta A."/>
            <person name="Clifton S.W."/>
            <person name="Comeron J.M."/>
            <person name="Costello J.C."/>
            <person name="Coyne J.A."/>
            <person name="Daub J."/>
            <person name="David R.G."/>
            <person name="Delcher A.L."/>
            <person name="Delehaunty K."/>
            <person name="Do C.B."/>
            <person name="Ebling H."/>
            <person name="Edwards K."/>
            <person name="Eickbush T."/>
            <person name="Evans J.D."/>
            <person name="Filipski A."/>
            <person name="Findeiss S."/>
            <person name="Freyhult E."/>
            <person name="Fulton L."/>
            <person name="Fulton R."/>
            <person name="Garcia A.C."/>
            <person name="Gardiner A."/>
            <person name="Garfield D.A."/>
            <person name="Garvin B.E."/>
            <person name="Gibson G."/>
            <person name="Gilbert D."/>
            <person name="Gnerre S."/>
            <person name="Godfrey J."/>
            <person name="Good R."/>
            <person name="Gotea V."/>
            <person name="Gravely B."/>
            <person name="Greenberg A.J."/>
            <person name="Griffiths-Jones S."/>
            <person name="Gross S."/>
            <person name="Guigo R."/>
            <person name="Gustafson E.A."/>
            <person name="Haerty W."/>
            <person name="Hahn M.W."/>
            <person name="Halligan D.L."/>
            <person name="Halpern A.L."/>
            <person name="Halter G.M."/>
            <person name="Han M.V."/>
            <person name="Heger A."/>
            <person name="Hillier L."/>
            <person name="Hinrichs A.S."/>
            <person name="Holmes I."/>
            <person name="Hoskins R.A."/>
            <person name="Hubisz M.J."/>
            <person name="Hultmark D."/>
            <person name="Huntley M.A."/>
            <person name="Jaffe D.B."/>
            <person name="Jagadeeshan S."/>
            <person name="Jeck W.R."/>
            <person name="Johnson J."/>
            <person name="Jones C.D."/>
            <person name="Jordan W.C."/>
            <person name="Karpen G.H."/>
            <person name="Kataoka E."/>
            <person name="Keightley P.D."/>
            <person name="Kheradpour P."/>
            <person name="Kirkness E.F."/>
            <person name="Koerich L.B."/>
            <person name="Kristiansen K."/>
            <person name="Kudrna D."/>
            <person name="Kulathinal R.J."/>
            <person name="Kumar S."/>
            <person name="Kwok R."/>
            <person name="Lander E."/>
            <person name="Langley C.H."/>
            <person name="Lapoint R."/>
            <person name="Lazzaro B.P."/>
            <person name="Lee S.J."/>
            <person name="Levesque L."/>
            <person name="Li R."/>
            <person name="Lin C.F."/>
            <person name="Lin M.F."/>
            <person name="Lindblad-Toh K."/>
            <person name="Llopart A."/>
            <person name="Long M."/>
            <person name="Low L."/>
            <person name="Lozovsky E."/>
            <person name="Lu J."/>
            <person name="Luo M."/>
            <person name="Machado C.A."/>
            <person name="Makalowski W."/>
            <person name="Marzo M."/>
            <person name="Matsuda M."/>
            <person name="Matzkin L."/>
            <person name="McAllister B."/>
            <person name="McBride C.S."/>
            <person name="McKernan B."/>
            <person name="McKernan K."/>
            <person name="Mendez-Lago M."/>
            <person name="Minx P."/>
            <person name="Mollenhauer M.U."/>
            <person name="Montooth K."/>
            <person name="Mount S.M."/>
            <person name="Mu X."/>
            <person name="Myers E."/>
            <person name="Negre B."/>
            <person name="Newfeld S."/>
            <person name="Nielsen R."/>
            <person name="Noor M.A."/>
            <person name="O'Grady P."/>
            <person name="Pachter L."/>
            <person name="Papaceit M."/>
            <person name="Parisi M.J."/>
            <person name="Parisi M."/>
            <person name="Parts L."/>
            <person name="Pedersen J.S."/>
            <person name="Pesole G."/>
            <person name="Phillippy A.M."/>
            <person name="Ponting C.P."/>
            <person name="Pop M."/>
            <person name="Porcelli D."/>
            <person name="Powell J.R."/>
            <person name="Prohaska S."/>
            <person name="Pruitt K."/>
            <person name="Puig M."/>
            <person name="Quesneville H."/>
            <person name="Ram K.R."/>
            <person name="Rand D."/>
            <person name="Rasmussen M.D."/>
            <person name="Reed L.K."/>
            <person name="Reenan R."/>
            <person name="Reily A."/>
            <person name="Remington K.A."/>
            <person name="Rieger T.T."/>
            <person name="Ritchie M.G."/>
            <person name="Robin C."/>
            <person name="Rogers Y.H."/>
            <person name="Rohde C."/>
            <person name="Rozas J."/>
            <person name="Rubenfield M.J."/>
            <person name="Ruiz A."/>
            <person name="Russo S."/>
            <person name="Salzberg S.L."/>
            <person name="Sanchez-Gracia A."/>
            <person name="Saranga D.J."/>
            <person name="Sato H."/>
            <person name="Schaeffer S.W."/>
            <person name="Schatz M.C."/>
            <person name="Schlenke T."/>
            <person name="Schwartz R."/>
            <person name="Segarra C."/>
            <person name="Singh R.S."/>
            <person name="Sirot L."/>
            <person name="Sirota M."/>
            <person name="Sisneros N.B."/>
            <person name="Smith C.D."/>
            <person name="Smith T.F."/>
            <person name="Spieth J."/>
            <person name="Stage D.E."/>
            <person name="Stark A."/>
            <person name="Stephan W."/>
            <person name="Strausberg R.L."/>
            <person name="Strempel S."/>
            <person name="Sturgill D."/>
            <person name="Sutton G."/>
            <person name="Sutton G.G."/>
            <person name="Tao W."/>
            <person name="Teichmann S."/>
            <person name="Tobari Y.N."/>
            <person name="Tomimura Y."/>
            <person name="Tsolas J.M."/>
            <person name="Valente V.L."/>
            <person name="Venter E."/>
            <person name="Venter J.C."/>
            <person name="Vicario S."/>
            <person name="Vieira F.G."/>
            <person name="Vilella A.J."/>
            <person name="Villasante A."/>
            <person name="Walenz B."/>
            <person name="Wang J."/>
            <person name="Wasserman M."/>
            <person name="Watts T."/>
            <person name="Wilson D."/>
            <person name="Wilson R.K."/>
            <person name="Wing R.A."/>
            <person name="Wolfner M.F."/>
            <person name="Wong A."/>
            <person name="Wong G.K."/>
            <person name="Wu C.I."/>
            <person name="Wu G."/>
            <person name="Yamamoto D."/>
            <person name="Yang H.P."/>
            <person name="Yang S.P."/>
            <person name="Yorke J.A."/>
            <person name="Yoshida K."/>
            <person name="Zdobnov E."/>
            <person name="Zhang P."/>
            <person name="Zhang Y."/>
            <person name="Zimin A.V."/>
            <person name="Baldwin J."/>
            <person name="Abdouelleil A."/>
            <person name="Abdulkadir J."/>
            <person name="Abebe A."/>
            <person name="Abera B."/>
            <person name="Abreu J."/>
            <person name="Acer S.C."/>
            <person name="Aftuck L."/>
            <person name="Alexander A."/>
            <person name="An P."/>
            <person name="Anderson E."/>
            <person name="Anderson S."/>
            <person name="Arachi H."/>
            <person name="Azer M."/>
            <person name="Bachantsang P."/>
            <person name="Barry A."/>
            <person name="Bayul T."/>
            <person name="Berlin A."/>
            <person name="Bessette D."/>
            <person name="Bloom T."/>
            <person name="Blye J."/>
            <person name="Boguslavskiy L."/>
            <person name="Bonnet C."/>
            <person name="Boukhgalter B."/>
            <person name="Bourzgui I."/>
            <person name="Brown A."/>
            <person name="Cahill P."/>
            <person name="Channer S."/>
            <person name="Cheshatsang Y."/>
            <person name="Chuda L."/>
            <person name="Citroen M."/>
            <person name="Collymore A."/>
            <person name="Cooke P."/>
            <person name="Costello M."/>
            <person name="D'Aco K."/>
            <person name="Daza R."/>
            <person name="De Haan G."/>
            <person name="DeGray S."/>
            <person name="DeMaso C."/>
            <person name="Dhargay N."/>
            <person name="Dooley K."/>
            <person name="Dooley E."/>
            <person name="Doricent M."/>
            <person name="Dorje P."/>
            <person name="Dorjee K."/>
            <person name="Dupes A."/>
            <person name="Elong R."/>
            <person name="Falk J."/>
            <person name="Farina A."/>
            <person name="Faro S."/>
            <person name="Ferguson D."/>
            <person name="Fisher S."/>
            <person name="Foley C.D."/>
            <person name="Franke A."/>
            <person name="Friedrich D."/>
            <person name="Gadbois L."/>
            <person name="Gearin G."/>
            <person name="Gearin C.R."/>
            <person name="Giannoukos G."/>
            <person name="Goode T."/>
            <person name="Graham J."/>
            <person name="Grandbois E."/>
            <person name="Grewal S."/>
            <person name="Gyaltsen K."/>
            <person name="Hafez N."/>
            <person name="Hagos B."/>
            <person name="Hall J."/>
            <person name="Henson C."/>
            <person name="Hollinger A."/>
            <person name="Honan T."/>
            <person name="Huard M.D."/>
            <person name="Hughes L."/>
            <person name="Hurhula B."/>
            <person name="Husby M.E."/>
            <person name="Kamat A."/>
            <person name="Kanga B."/>
            <person name="Kashin S."/>
            <person name="Khazanovich D."/>
            <person name="Kisner P."/>
            <person name="Lance K."/>
            <person name="Lara M."/>
            <person name="Lee W."/>
            <person name="Lennon N."/>
            <person name="Letendre F."/>
            <person name="LeVine R."/>
            <person name="Lipovsky A."/>
            <person name="Liu X."/>
            <person name="Liu J."/>
            <person name="Liu S."/>
            <person name="Lokyitsang T."/>
            <person name="Lokyitsang Y."/>
            <person name="Lubonja R."/>
            <person name="Lui A."/>
            <person name="MacDonald P."/>
            <person name="Magnisalis V."/>
            <person name="Maru K."/>
            <person name="Matthews C."/>
            <person name="McCusker W."/>
            <person name="McDonough S."/>
            <person name="Mehta T."/>
            <person name="Meldrim J."/>
            <person name="Meneus L."/>
            <person name="Mihai O."/>
            <person name="Mihalev A."/>
            <person name="Mihova T."/>
            <person name="Mittelman R."/>
            <person name="Mlenga V."/>
            <person name="Montmayeur A."/>
            <person name="Mulrain L."/>
            <person name="Navidi A."/>
            <person name="Naylor J."/>
            <person name="Negash T."/>
            <person name="Nguyen T."/>
            <person name="Nguyen N."/>
            <person name="Nicol R."/>
            <person name="Norbu C."/>
            <person name="Norbu N."/>
            <person name="Novod N."/>
            <person name="O'Neill B."/>
            <person name="Osman S."/>
            <person name="Markiewicz E."/>
            <person name="Oyono O.L."/>
            <person name="Patti C."/>
            <person name="Phunkhang P."/>
            <person name="Pierre F."/>
            <person name="Priest M."/>
            <person name="Raghuraman S."/>
            <person name="Rege F."/>
            <person name="Reyes R."/>
            <person name="Rise C."/>
            <person name="Rogov P."/>
            <person name="Ross K."/>
            <person name="Ryan E."/>
            <person name="Settipalli S."/>
            <person name="Shea T."/>
            <person name="Sherpa N."/>
            <person name="Shi L."/>
            <person name="Shih D."/>
            <person name="Sparrow T."/>
            <person name="Spaulding J."/>
            <person name="Stalker J."/>
            <person name="Stange-Thomann N."/>
            <person name="Stavropoulos S."/>
            <person name="Stone C."/>
            <person name="Strader C."/>
            <person name="Tesfaye S."/>
            <person name="Thomson T."/>
            <person name="Thoulutsang Y."/>
            <person name="Thoulutsang D."/>
            <person name="Topham K."/>
            <person name="Topping I."/>
            <person name="Tsamla T."/>
            <person name="Vassiliev H."/>
            <person name="Vo A."/>
            <person name="Wangchuk T."/>
            <person name="Wangdi T."/>
            <person name="Weiand M."/>
            <person name="Wilkinson J."/>
            <person name="Wilson A."/>
            <person name="Yadav S."/>
            <person name="Young G."/>
            <person name="Yu Q."/>
            <person name="Zembek L."/>
            <person name="Zhong D."/>
            <person name="Zimmer A."/>
            <person name="Zwirko Z."/>
            <person name="Jaffe D.B."/>
            <person name="Alvarez P."/>
            <person name="Brockman W."/>
            <person name="Butler J."/>
            <person name="Chin C."/>
            <person name="Gnerre S."/>
            <person name="Grabherr M."/>
            <person name="Kleber M."/>
            <person name="Mauceli E."/>
            <person name="MacCallum I."/>
        </authorList>
    </citation>
    <scope>NUCLEOTIDE SEQUENCE [LARGE SCALE GENOMIC DNA]</scope>
    <source>
        <strain evidence="2">white501</strain>
    </source>
</reference>
<dbReference type="PhylomeDB" id="B4R2C8"/>